<dbReference type="AlphaFoldDB" id="A0A1R3GI75"/>
<evidence type="ECO:0000313" key="2">
    <source>
        <dbReference type="Proteomes" id="UP000188268"/>
    </source>
</evidence>
<reference evidence="1 2" key="1">
    <citation type="submission" date="2013-09" db="EMBL/GenBank/DDBJ databases">
        <title>Corchorus capsularis genome sequencing.</title>
        <authorList>
            <person name="Alam M."/>
            <person name="Haque M.S."/>
            <person name="Islam M.S."/>
            <person name="Emdad E.M."/>
            <person name="Islam M.M."/>
            <person name="Ahmed B."/>
            <person name="Halim A."/>
            <person name="Hossen Q.M.M."/>
            <person name="Hossain M.Z."/>
            <person name="Ahmed R."/>
            <person name="Khan M.M."/>
            <person name="Islam R."/>
            <person name="Rashid M.M."/>
            <person name="Khan S.A."/>
            <person name="Rahman M.S."/>
            <person name="Alam M."/>
        </authorList>
    </citation>
    <scope>NUCLEOTIDE SEQUENCE [LARGE SCALE GENOMIC DNA]</scope>
    <source>
        <strain evidence="2">cv. CVL-1</strain>
        <tissue evidence="1">Whole seedling</tissue>
    </source>
</reference>
<proteinExistence type="predicted"/>
<protein>
    <submittedName>
        <fullName evidence="1">Uncharacterized protein</fullName>
    </submittedName>
</protein>
<sequence>MAMSFAQCNQESSKAIAYTDPTAKGSKAIQVKHIQWPKQS</sequence>
<accession>A0A1R3GI75</accession>
<comment type="caution">
    <text evidence="1">The sequence shown here is derived from an EMBL/GenBank/DDBJ whole genome shotgun (WGS) entry which is preliminary data.</text>
</comment>
<gene>
    <name evidence="1" type="ORF">CCACVL1_25688</name>
</gene>
<evidence type="ECO:0000313" key="1">
    <source>
        <dbReference type="EMBL" id="OMO57749.1"/>
    </source>
</evidence>
<name>A0A1R3GI75_COCAP</name>
<dbReference type="Gramene" id="OMO57749">
    <property type="protein sequence ID" value="OMO57749"/>
    <property type="gene ID" value="CCACVL1_25688"/>
</dbReference>
<dbReference type="EMBL" id="AWWV01014299">
    <property type="protein sequence ID" value="OMO57749.1"/>
    <property type="molecule type" value="Genomic_DNA"/>
</dbReference>
<organism evidence="1 2">
    <name type="scientific">Corchorus capsularis</name>
    <name type="common">Jute</name>
    <dbReference type="NCBI Taxonomy" id="210143"/>
    <lineage>
        <taxon>Eukaryota</taxon>
        <taxon>Viridiplantae</taxon>
        <taxon>Streptophyta</taxon>
        <taxon>Embryophyta</taxon>
        <taxon>Tracheophyta</taxon>
        <taxon>Spermatophyta</taxon>
        <taxon>Magnoliopsida</taxon>
        <taxon>eudicotyledons</taxon>
        <taxon>Gunneridae</taxon>
        <taxon>Pentapetalae</taxon>
        <taxon>rosids</taxon>
        <taxon>malvids</taxon>
        <taxon>Malvales</taxon>
        <taxon>Malvaceae</taxon>
        <taxon>Grewioideae</taxon>
        <taxon>Apeibeae</taxon>
        <taxon>Corchorus</taxon>
    </lineage>
</organism>
<dbReference type="Proteomes" id="UP000188268">
    <property type="component" value="Unassembled WGS sequence"/>
</dbReference>
<keyword evidence="2" id="KW-1185">Reference proteome</keyword>